<dbReference type="SUPFAM" id="SSF52540">
    <property type="entry name" value="P-loop containing nucleoside triphosphate hydrolases"/>
    <property type="match status" value="1"/>
</dbReference>
<evidence type="ECO:0000313" key="12">
    <source>
        <dbReference type="Proteomes" id="UP000016540"/>
    </source>
</evidence>
<keyword evidence="1 9" id="KW-0963">Cytoplasm</keyword>
<comment type="catalytic activity">
    <reaction evidence="9">
        <text>cytidine(34) in elongator tRNA(Met) + acetyl-CoA + ATP + H2O = N(4)-acetylcytidine(34) in elongator tRNA(Met) + ADP + phosphate + CoA + H(+)</text>
        <dbReference type="Rhea" id="RHEA:43788"/>
        <dbReference type="Rhea" id="RHEA-COMP:10693"/>
        <dbReference type="Rhea" id="RHEA-COMP:10694"/>
        <dbReference type="ChEBI" id="CHEBI:15377"/>
        <dbReference type="ChEBI" id="CHEBI:15378"/>
        <dbReference type="ChEBI" id="CHEBI:30616"/>
        <dbReference type="ChEBI" id="CHEBI:43474"/>
        <dbReference type="ChEBI" id="CHEBI:57287"/>
        <dbReference type="ChEBI" id="CHEBI:57288"/>
        <dbReference type="ChEBI" id="CHEBI:74900"/>
        <dbReference type="ChEBI" id="CHEBI:82748"/>
        <dbReference type="ChEBI" id="CHEBI:456216"/>
        <dbReference type="EC" id="2.3.1.193"/>
    </reaction>
</comment>
<dbReference type="InterPro" id="IPR027417">
    <property type="entry name" value="P-loop_NTPase"/>
</dbReference>
<gene>
    <name evidence="9" type="primary">tmcA</name>
    <name evidence="11" type="ORF">MARLIPOL_05929</name>
</gene>
<dbReference type="GO" id="GO:1904812">
    <property type="term" value="P:rRNA acetylation involved in maturation of SSU-rRNA"/>
    <property type="evidence" value="ECO:0007669"/>
    <property type="project" value="TreeGrafter"/>
</dbReference>
<feature type="domain" description="N-acetyltransferase" evidence="10">
    <location>
        <begin position="394"/>
        <end position="577"/>
    </location>
</feature>
<dbReference type="Gene3D" id="3.40.630.30">
    <property type="match status" value="1"/>
</dbReference>
<dbReference type="STRING" id="1318628.MARLIPOL_05929"/>
<keyword evidence="8 9" id="KW-0012">Acyltransferase</keyword>
<evidence type="ECO:0000256" key="1">
    <source>
        <dbReference type="ARBA" id="ARBA00022490"/>
    </source>
</evidence>
<proteinExistence type="inferred from homology"/>
<evidence type="ECO:0000256" key="8">
    <source>
        <dbReference type="ARBA" id="ARBA00023315"/>
    </source>
</evidence>
<evidence type="ECO:0000256" key="6">
    <source>
        <dbReference type="ARBA" id="ARBA00022840"/>
    </source>
</evidence>
<dbReference type="eggNOG" id="COG1444">
    <property type="taxonomic scope" value="Bacteria"/>
</dbReference>
<evidence type="ECO:0000256" key="5">
    <source>
        <dbReference type="ARBA" id="ARBA00022741"/>
    </source>
</evidence>
<dbReference type="GO" id="GO:0000049">
    <property type="term" value="F:tRNA binding"/>
    <property type="evidence" value="ECO:0007669"/>
    <property type="project" value="UniProtKB-UniRule"/>
</dbReference>
<keyword evidence="4 9" id="KW-0819">tRNA processing</keyword>
<dbReference type="EMBL" id="ASAD01000008">
    <property type="protein sequence ID" value="EON92971.1"/>
    <property type="molecule type" value="Genomic_DNA"/>
</dbReference>
<dbReference type="InterPro" id="IPR000182">
    <property type="entry name" value="GNAT_dom"/>
</dbReference>
<evidence type="ECO:0000256" key="3">
    <source>
        <dbReference type="ARBA" id="ARBA00022679"/>
    </source>
</evidence>
<evidence type="ECO:0000256" key="7">
    <source>
        <dbReference type="ARBA" id="ARBA00022884"/>
    </source>
</evidence>
<dbReference type="CDD" id="cd04301">
    <property type="entry name" value="NAT_SF"/>
    <property type="match status" value="1"/>
</dbReference>
<comment type="caution">
    <text evidence="11">The sequence shown here is derived from an EMBL/GenBank/DDBJ whole genome shotgun (WGS) entry which is preliminary data.</text>
</comment>
<dbReference type="InterPro" id="IPR013562">
    <property type="entry name" value="TmcA/NAT10_N"/>
</dbReference>
<keyword evidence="12" id="KW-1185">Reference proteome</keyword>
<feature type="binding site" evidence="9">
    <location>
        <position position="551"/>
    </location>
    <ligand>
        <name>acetyl-CoA</name>
        <dbReference type="ChEBI" id="CHEBI:57288"/>
    </ligand>
</feature>
<dbReference type="PROSITE" id="PS51186">
    <property type="entry name" value="GNAT"/>
    <property type="match status" value="1"/>
</dbReference>
<feature type="binding site" evidence="9">
    <location>
        <position position="363"/>
    </location>
    <ligand>
        <name>ATP</name>
        <dbReference type="ChEBI" id="CHEBI:30616"/>
    </ligand>
</feature>
<comment type="function">
    <text evidence="9">Catalyzes the formation of N(4)-acetylcytidine (ac(4)C) at the wobble position of tRNA(Met), by using acetyl-CoA as an acetyl donor and ATP (or GTP).</text>
</comment>
<dbReference type="PANTHER" id="PTHR10925">
    <property type="entry name" value="N-ACETYLTRANSFERASE 10"/>
    <property type="match status" value="1"/>
</dbReference>
<sequence>MALRPDTLKPDVACWQAFQSQLAARGERRLVLVEGEQASAISWLQQLLPTMAMRSGVWTGTPDASPDERLVPVPPQQARQWLGRELDVVVWDGWRGNPPDCLAALAGTLKAGGLMFWLMPSLEQWAGYDDPDYRRTGLDDVQHHPFAERMSATLAASPEVIRVNPELGHGPLLPGLGDPVTPFEIAQTADQQQTVDAIVRTGQGHRRRPLVITADRGRGKSAALGIAAIRLLKEGRRHVVVTAPSPEAVDTVFRHARLAAGDSLSADSSETVLVLTDGQRLSFLPPDQLLAQAPEAELVMVDEAAALPAHRLTQILTGWPRVVFASTVHGYEGSGRGFAIRFRQVLNARTPQWREITLKAPIRWASTDPLEPLIARLFLLNADVPQQVPTDGTVVIEPWTPARASEQELAQAFGLLVNAHYRTTPADLRQWLDDPSVISWRLTINGQLCGVLWAAREGNLAPELAEQVMRGKRRVRGHLLPQSLANHSGFAEAASRSWLRVVRIAISEQCRRQGLGKRLVDSAVDYARANGYDGLGTSFGGSEDLLRFWQRAGLELVRVGMKREAGTGEYAVQMLLGSSHGARELIDKLRRRLLEHWPTLVPLYWRDLEPEVLRLMTADLARDLPLTVDDRRDLNSFAAGYRGYDLMVPVMRKVSLGQSLSRILAASDDSDLWCRRVIQGWSWPELQQAGLCRGQKDGEARLRQLTGKLLQQSRNL</sequence>
<dbReference type="AlphaFoldDB" id="R8B315"/>
<dbReference type="Pfam" id="PF05127">
    <property type="entry name" value="NAT10_TcmA_helicase"/>
    <property type="match status" value="1"/>
</dbReference>
<accession>R8B315</accession>
<dbReference type="InterPro" id="IPR038321">
    <property type="entry name" value="TmcA_C_sf"/>
</dbReference>
<dbReference type="Pfam" id="PF08351">
    <property type="entry name" value="TmcA_N"/>
    <property type="match status" value="1"/>
</dbReference>
<dbReference type="InterPro" id="IPR032672">
    <property type="entry name" value="TmcA/NAT10/Kre33"/>
</dbReference>
<keyword evidence="3 9" id="KW-0808">Transferase</keyword>
<feature type="binding site" evidence="9">
    <location>
        <position position="191"/>
    </location>
    <ligand>
        <name>ATP</name>
        <dbReference type="ChEBI" id="CHEBI:30616"/>
    </ligand>
</feature>
<dbReference type="Pfam" id="PF13718">
    <property type="entry name" value="GNAT_acetyltr_2"/>
    <property type="match status" value="1"/>
</dbReference>
<keyword evidence="5 9" id="KW-0547">Nucleotide-binding</keyword>
<keyword evidence="2 9" id="KW-0820">tRNA-binding</keyword>
<dbReference type="HAMAP" id="MF_01886">
    <property type="entry name" value="tRNA_acetyltr_TmcA"/>
    <property type="match status" value="1"/>
</dbReference>
<dbReference type="GO" id="GO:0005737">
    <property type="term" value="C:cytoplasm"/>
    <property type="evidence" value="ECO:0007669"/>
    <property type="project" value="UniProtKB-SubCell"/>
</dbReference>
<name>R8B315_9GAMM</name>
<dbReference type="GO" id="GO:0005524">
    <property type="term" value="F:ATP binding"/>
    <property type="evidence" value="ECO:0007669"/>
    <property type="project" value="UniProtKB-UniRule"/>
</dbReference>
<dbReference type="Gene3D" id="3.40.50.11040">
    <property type="match status" value="1"/>
</dbReference>
<evidence type="ECO:0000313" key="11">
    <source>
        <dbReference type="EMBL" id="EON92971.1"/>
    </source>
</evidence>
<keyword evidence="7 9" id="KW-0694">RNA-binding</keyword>
<dbReference type="InterPro" id="IPR007807">
    <property type="entry name" value="TcmA/NAT10_helicase"/>
</dbReference>
<dbReference type="RefSeq" id="WP_012137184.1">
    <property type="nucleotide sequence ID" value="NZ_KE007306.1"/>
</dbReference>
<comment type="similarity">
    <text evidence="9">Belongs to the TmcA family.</text>
</comment>
<dbReference type="Gene3D" id="1.20.120.890">
    <property type="entry name" value="tRNA(Met) cytidine acetyltransferase, tail domain"/>
    <property type="match status" value="1"/>
</dbReference>
<dbReference type="EC" id="2.3.1.193" evidence="9"/>
<dbReference type="InterPro" id="IPR024914">
    <property type="entry name" value="tRNA_acetyltr_TmcA"/>
</dbReference>
<dbReference type="GO" id="GO:1990883">
    <property type="term" value="F:18S rRNA cytidine N-acetyltransferase activity"/>
    <property type="evidence" value="ECO:0007669"/>
    <property type="project" value="TreeGrafter"/>
</dbReference>
<dbReference type="HOGENOM" id="CLU_004652_1_0_6"/>
<organism evidence="11 12">
    <name type="scientific">Marinobacter lipolyticus SM19</name>
    <dbReference type="NCBI Taxonomy" id="1318628"/>
    <lineage>
        <taxon>Bacteria</taxon>
        <taxon>Pseudomonadati</taxon>
        <taxon>Pseudomonadota</taxon>
        <taxon>Gammaproteobacteria</taxon>
        <taxon>Pseudomonadales</taxon>
        <taxon>Marinobacteraceae</taxon>
        <taxon>Marinobacter</taxon>
    </lineage>
</organism>
<evidence type="ECO:0000256" key="9">
    <source>
        <dbReference type="HAMAP-Rule" id="MF_01886"/>
    </source>
</evidence>
<dbReference type="GO" id="GO:0051391">
    <property type="term" value="P:tRNA acetylation"/>
    <property type="evidence" value="ECO:0007669"/>
    <property type="project" value="UniProtKB-UniRule"/>
</dbReference>
<dbReference type="Gene3D" id="3.40.50.300">
    <property type="entry name" value="P-loop containing nucleotide triphosphate hydrolases"/>
    <property type="match status" value="1"/>
</dbReference>
<dbReference type="GO" id="GO:0051392">
    <property type="term" value="F:tRNA cytidine N4-acetyltransferase activity"/>
    <property type="evidence" value="ECO:0007669"/>
    <property type="project" value="UniProtKB-UniRule"/>
</dbReference>
<evidence type="ECO:0000259" key="10">
    <source>
        <dbReference type="PROSITE" id="PS51186"/>
    </source>
</evidence>
<comment type="caution">
    <text evidence="9">Lacks conserved residue(s) required for the propagation of feature annotation.</text>
</comment>
<dbReference type="GO" id="GO:0002101">
    <property type="term" value="P:tRNA wobble cytosine modification"/>
    <property type="evidence" value="ECO:0007669"/>
    <property type="project" value="UniProtKB-UniRule"/>
</dbReference>
<dbReference type="InterPro" id="IPR016181">
    <property type="entry name" value="Acyl_CoA_acyltransferase"/>
</dbReference>
<reference evidence="11 12" key="1">
    <citation type="journal article" date="2013" name="Genome Announc.">
        <title>Draft Genome Sequence of the Moderately Halophilic Bacterium Marinobacter lipolyticus Strain SM19.</title>
        <authorList>
            <person name="Papke R.T."/>
            <person name="de la Haba R.R."/>
            <person name="Infante-Dominguez C."/>
            <person name="Perez D."/>
            <person name="Sanchez-Porro C."/>
            <person name="Lapierre P."/>
            <person name="Ventosa A."/>
        </authorList>
    </citation>
    <scope>NUCLEOTIDE SEQUENCE [LARGE SCALE GENOMIC DNA]</scope>
    <source>
        <strain evidence="11 12">SM19</strain>
    </source>
</reference>
<protein>
    <recommendedName>
        <fullName evidence="9">tRNA(Met) cytidine acetyltransferase TmcA</fullName>
        <ecNumber evidence="9">2.3.1.193</ecNumber>
    </recommendedName>
</protein>
<dbReference type="Proteomes" id="UP000016540">
    <property type="component" value="Unassembled WGS sequence"/>
</dbReference>
<evidence type="ECO:0000256" key="2">
    <source>
        <dbReference type="ARBA" id="ARBA00022555"/>
    </source>
</evidence>
<dbReference type="SUPFAM" id="SSF55729">
    <property type="entry name" value="Acyl-CoA N-acyltransferases (Nat)"/>
    <property type="match status" value="1"/>
</dbReference>
<dbReference type="OrthoDB" id="5578851at2"/>
<dbReference type="PANTHER" id="PTHR10925:SF5">
    <property type="entry name" value="RNA CYTIDINE ACETYLTRANSFERASE"/>
    <property type="match status" value="1"/>
</dbReference>
<comment type="subcellular location">
    <subcellularLocation>
        <location evidence="9">Cytoplasm</location>
    </subcellularLocation>
</comment>
<keyword evidence="6 9" id="KW-0067">ATP-binding</keyword>
<evidence type="ECO:0000256" key="4">
    <source>
        <dbReference type="ARBA" id="ARBA00022694"/>
    </source>
</evidence>
<dbReference type="PATRIC" id="fig|1318628.3.peg.1187"/>